<protein>
    <recommendedName>
        <fullName evidence="3">PKD-like family protein</fullName>
    </recommendedName>
</protein>
<evidence type="ECO:0008006" key="3">
    <source>
        <dbReference type="Google" id="ProtNLM"/>
    </source>
</evidence>
<sequence>MLKNIYYTAIVLFTLIGSFSGCKKDLGNYDYQPINEVNFGGIEKSYTAEIGKPLVINPVLKFTKDENDTAQYTYEWYALTKDYSVLPKDQRKNLAKTKNLNVLITIASGQYQVFYNVTDKKTGITFTKSFDLQVSSEVYEGWMVLNDINGTARLDMVNQNLNVIKDVLKTTGSNLTLTGKPLDIYCYPWNPSTYGIYITTDKLTTKIDPETFSWKNTLAIAYEFASNVPSDLHVDFIKAADEEVSYVNTQGNYYYYFYTWSRNYSVPINIVRGENKVFPASPFIATVTSDYPAGAILFDKEKQRFVRHVNGESSCALMPDQPLFDYNKTGMDLVFMDNTSYNGGEAFAILKNQLTSKYYLARINPGDGYKQNYYQEMLATDIDKAEQFAINPDFGYIFYNVGSKIYEYDMFNKTSKLMIDKGTDKISLIKFQQVFKQSTVGVSNKLVVCSYSLGSPTDSGKMELYKVPNLNADLSLTGAYTGFGKIVSVSYRERPKS</sequence>
<dbReference type="InterPro" id="IPR032183">
    <property type="entry name" value="PKD-like"/>
</dbReference>
<keyword evidence="2" id="KW-1185">Reference proteome</keyword>
<name>A0ABX6TGY5_9SPHI</name>
<evidence type="ECO:0000313" key="1">
    <source>
        <dbReference type="EMBL" id="QNR84754.1"/>
    </source>
</evidence>
<dbReference type="EMBL" id="CP061171">
    <property type="protein sequence ID" value="QNR84754.1"/>
    <property type="molecule type" value="Genomic_DNA"/>
</dbReference>
<dbReference type="RefSeq" id="WP_190327381.1">
    <property type="nucleotide sequence ID" value="NZ_CP061171.1"/>
</dbReference>
<proteinExistence type="predicted"/>
<dbReference type="Pfam" id="PF16407">
    <property type="entry name" value="PKD_2"/>
    <property type="match status" value="1"/>
</dbReference>
<reference evidence="1 2" key="1">
    <citation type="submission" date="2020-09" db="EMBL/GenBank/DDBJ databases">
        <title>Pedobacter sp. SW-16 isolated from soil near Yeocheon.</title>
        <authorList>
            <person name="Im H.S."/>
            <person name="Joung Y."/>
            <person name="Lee S.-S."/>
        </authorList>
    </citation>
    <scope>NUCLEOTIDE SEQUENCE [LARGE SCALE GENOMIC DNA]</scope>
    <source>
        <strain evidence="1 2">SW-16</strain>
    </source>
</reference>
<organism evidence="1 2">
    <name type="scientific">Pedobacter riviphilus</name>
    <dbReference type="NCBI Taxonomy" id="2766984"/>
    <lineage>
        <taxon>Bacteria</taxon>
        <taxon>Pseudomonadati</taxon>
        <taxon>Bacteroidota</taxon>
        <taxon>Sphingobacteriia</taxon>
        <taxon>Sphingobacteriales</taxon>
        <taxon>Sphingobacteriaceae</taxon>
        <taxon>Pedobacter</taxon>
    </lineage>
</organism>
<accession>A0ABX6TGY5</accession>
<gene>
    <name evidence="1" type="ORF">H9N25_23180</name>
</gene>
<evidence type="ECO:0000313" key="2">
    <source>
        <dbReference type="Proteomes" id="UP000516439"/>
    </source>
</evidence>
<dbReference type="PROSITE" id="PS51257">
    <property type="entry name" value="PROKAR_LIPOPROTEIN"/>
    <property type="match status" value="1"/>
</dbReference>
<dbReference type="Proteomes" id="UP000516439">
    <property type="component" value="Chromosome"/>
</dbReference>